<dbReference type="PRINTS" id="PR00455">
    <property type="entry name" value="HTHTETR"/>
</dbReference>
<evidence type="ECO:0000256" key="3">
    <source>
        <dbReference type="ARBA" id="ARBA00023163"/>
    </source>
</evidence>
<keyword evidence="1" id="KW-0805">Transcription regulation</keyword>
<keyword evidence="3" id="KW-0804">Transcription</keyword>
<evidence type="ECO:0000313" key="6">
    <source>
        <dbReference type="EMBL" id="MFC4012028.1"/>
    </source>
</evidence>
<name>A0ABV8GE24_9ACTN</name>
<dbReference type="PROSITE" id="PS50977">
    <property type="entry name" value="HTH_TETR_2"/>
    <property type="match status" value="1"/>
</dbReference>
<dbReference type="EMBL" id="JBHSBI010000019">
    <property type="protein sequence ID" value="MFC4012028.1"/>
    <property type="molecule type" value="Genomic_DNA"/>
</dbReference>
<dbReference type="Pfam" id="PF21597">
    <property type="entry name" value="TetR_C_43"/>
    <property type="match status" value="1"/>
</dbReference>
<proteinExistence type="predicted"/>
<dbReference type="InterPro" id="IPR049445">
    <property type="entry name" value="TetR_SbtR-like_C"/>
</dbReference>
<dbReference type="InterPro" id="IPR009057">
    <property type="entry name" value="Homeodomain-like_sf"/>
</dbReference>
<gene>
    <name evidence="6" type="ORF">ACFOY2_32675</name>
</gene>
<organism evidence="6 7">
    <name type="scientific">Nonomuraea purpurea</name>
    <dbReference type="NCBI Taxonomy" id="1849276"/>
    <lineage>
        <taxon>Bacteria</taxon>
        <taxon>Bacillati</taxon>
        <taxon>Actinomycetota</taxon>
        <taxon>Actinomycetes</taxon>
        <taxon>Streptosporangiales</taxon>
        <taxon>Streptosporangiaceae</taxon>
        <taxon>Nonomuraea</taxon>
    </lineage>
</organism>
<sequence length="209" mass="22757">MVTNTERHLRADAARNVGRILRAARAAFAEDGPDVLLEEIARRAGVGIRTLYRHFPHKGDLVRAILDQSVAEDLTPAVARALDDENPLRGFTTLIEAAMTVVAREQNTLAAAKNAGSLTPDLSIAFFEALTELTQRAQRAGLVRADLVPGDLPRVMAMLTSVLWSMDPESEGWRRYLTLVLDGLSPTAASTLPPTAPILKSQRPDNWLG</sequence>
<evidence type="ECO:0000256" key="2">
    <source>
        <dbReference type="ARBA" id="ARBA00023125"/>
    </source>
</evidence>
<keyword evidence="2 4" id="KW-0238">DNA-binding</keyword>
<protein>
    <submittedName>
        <fullName evidence="6">TetR/AcrR family transcriptional regulator</fullName>
    </submittedName>
</protein>
<dbReference type="InterPro" id="IPR036271">
    <property type="entry name" value="Tet_transcr_reg_TetR-rel_C_sf"/>
</dbReference>
<feature type="DNA-binding region" description="H-T-H motif" evidence="4">
    <location>
        <begin position="36"/>
        <end position="55"/>
    </location>
</feature>
<dbReference type="Proteomes" id="UP001595851">
    <property type="component" value="Unassembled WGS sequence"/>
</dbReference>
<keyword evidence="7" id="KW-1185">Reference proteome</keyword>
<dbReference type="Pfam" id="PF00440">
    <property type="entry name" value="TetR_N"/>
    <property type="match status" value="1"/>
</dbReference>
<dbReference type="SUPFAM" id="SSF46689">
    <property type="entry name" value="Homeodomain-like"/>
    <property type="match status" value="1"/>
</dbReference>
<evidence type="ECO:0000259" key="5">
    <source>
        <dbReference type="PROSITE" id="PS50977"/>
    </source>
</evidence>
<dbReference type="InterPro" id="IPR001647">
    <property type="entry name" value="HTH_TetR"/>
</dbReference>
<evidence type="ECO:0000256" key="4">
    <source>
        <dbReference type="PROSITE-ProRule" id="PRU00335"/>
    </source>
</evidence>
<evidence type="ECO:0000313" key="7">
    <source>
        <dbReference type="Proteomes" id="UP001595851"/>
    </source>
</evidence>
<dbReference type="InterPro" id="IPR050109">
    <property type="entry name" value="HTH-type_TetR-like_transc_reg"/>
</dbReference>
<reference evidence="7" key="1">
    <citation type="journal article" date="2019" name="Int. J. Syst. Evol. Microbiol.">
        <title>The Global Catalogue of Microorganisms (GCM) 10K type strain sequencing project: providing services to taxonomists for standard genome sequencing and annotation.</title>
        <authorList>
            <consortium name="The Broad Institute Genomics Platform"/>
            <consortium name="The Broad Institute Genome Sequencing Center for Infectious Disease"/>
            <person name="Wu L."/>
            <person name="Ma J."/>
        </authorList>
    </citation>
    <scope>NUCLEOTIDE SEQUENCE [LARGE SCALE GENOMIC DNA]</scope>
    <source>
        <strain evidence="7">TBRC 1276</strain>
    </source>
</reference>
<evidence type="ECO:0000256" key="1">
    <source>
        <dbReference type="ARBA" id="ARBA00023015"/>
    </source>
</evidence>
<feature type="domain" description="HTH tetR-type" evidence="5">
    <location>
        <begin position="14"/>
        <end position="73"/>
    </location>
</feature>
<accession>A0ABV8GE24</accession>
<dbReference type="RefSeq" id="WP_379531956.1">
    <property type="nucleotide sequence ID" value="NZ_JBHSBI010000019.1"/>
</dbReference>
<dbReference type="PANTHER" id="PTHR30055:SF234">
    <property type="entry name" value="HTH-TYPE TRANSCRIPTIONAL REGULATOR BETI"/>
    <property type="match status" value="1"/>
</dbReference>
<dbReference type="Gene3D" id="1.10.357.10">
    <property type="entry name" value="Tetracycline Repressor, domain 2"/>
    <property type="match status" value="1"/>
</dbReference>
<dbReference type="SUPFAM" id="SSF48498">
    <property type="entry name" value="Tetracyclin repressor-like, C-terminal domain"/>
    <property type="match status" value="1"/>
</dbReference>
<dbReference type="PANTHER" id="PTHR30055">
    <property type="entry name" value="HTH-TYPE TRANSCRIPTIONAL REGULATOR RUTR"/>
    <property type="match status" value="1"/>
</dbReference>
<comment type="caution">
    <text evidence="6">The sequence shown here is derived from an EMBL/GenBank/DDBJ whole genome shotgun (WGS) entry which is preliminary data.</text>
</comment>